<comment type="caution">
    <text evidence="1">The sequence shown here is derived from an EMBL/GenBank/DDBJ whole genome shotgun (WGS) entry which is preliminary data.</text>
</comment>
<reference evidence="1 2" key="1">
    <citation type="submission" date="2023-07" db="EMBL/GenBank/DDBJ databases">
        <title>Functional and genomic diversity of the sorghum phyllosphere microbiome.</title>
        <authorList>
            <person name="Shade A."/>
        </authorList>
    </citation>
    <scope>NUCLEOTIDE SEQUENCE [LARGE SCALE GENOMIC DNA]</scope>
    <source>
        <strain evidence="1 2">SORGH_AS_1064</strain>
    </source>
</reference>
<evidence type="ECO:0000313" key="1">
    <source>
        <dbReference type="EMBL" id="MDQ1094922.1"/>
    </source>
</evidence>
<name>A0ABU0TD65_9FLAO</name>
<sequence length="51" mass="5823">MDGDEVTRIDHQGYPYKASDVNEKVKPETSTFPKIEEVIIQMPKKNKDGSQ</sequence>
<evidence type="ECO:0000313" key="2">
    <source>
        <dbReference type="Proteomes" id="UP001225072"/>
    </source>
</evidence>
<proteinExistence type="predicted"/>
<accession>A0ABU0TD65</accession>
<keyword evidence="2" id="KW-1185">Reference proteome</keyword>
<dbReference type="RefSeq" id="WP_307453640.1">
    <property type="nucleotide sequence ID" value="NZ_JAUTAL010000001.1"/>
</dbReference>
<gene>
    <name evidence="1" type="ORF">QE404_000069</name>
</gene>
<dbReference type="Proteomes" id="UP001225072">
    <property type="component" value="Unassembled WGS sequence"/>
</dbReference>
<dbReference type="EMBL" id="JAUTAL010000001">
    <property type="protein sequence ID" value="MDQ1094922.1"/>
    <property type="molecule type" value="Genomic_DNA"/>
</dbReference>
<organism evidence="1 2">
    <name type="scientific">Chryseobacterium camelliae</name>
    <dbReference type="NCBI Taxonomy" id="1265445"/>
    <lineage>
        <taxon>Bacteria</taxon>
        <taxon>Pseudomonadati</taxon>
        <taxon>Bacteroidota</taxon>
        <taxon>Flavobacteriia</taxon>
        <taxon>Flavobacteriales</taxon>
        <taxon>Weeksellaceae</taxon>
        <taxon>Chryseobacterium group</taxon>
        <taxon>Chryseobacterium</taxon>
    </lineage>
</organism>
<protein>
    <submittedName>
        <fullName evidence="1">Uncharacterized protein</fullName>
    </submittedName>
</protein>